<sequence length="505" mass="57517">MFDIKGLVNSLFQHTPQEGVFDLKSATIFMEELPESDILQAQIEIVKALKQLNSNPKISINERFKTIPYLEEKAQPLQSHLLDIYHGRLIEEGTTSHQVLPTILNFWYEMATGYLSCIKQGSQKKFTSSQKIEFFTLRAMDLYAIQAQYSYMRHLEIDHHIWRNLNRLYLFAEQGGFADKTQISPANISVYQIYVRTLMLSLSAPEKIQSRQIELISIWLKKWTSEFILEKELKPHQHLFAINISGSTPPKRIRRDMVGENWRYWSTNTITAQITQLLEQYSQGQSPASLGLPAESNSPSNLELLQTLRNLWSRDAITPVRKHERKSNNKSIQVITGLANIVPFITQQGKVAASSADQINAEKWELGDESSSGFGLNYHSETQIEVGELLGLNHVTNHPFTIGIVRRFHRSQEGFVSVGVETLTQSPIIVELTPLLSEESTTCIYAPEGPSSNPARFLIIPQVIFAEHREYKFAAQGKNYLIRLSPALEHTSSFVLAKFTVLEKL</sequence>
<accession>A0A3S8ZT83</accession>
<dbReference type="KEGG" id="iod:EJO50_09520"/>
<proteinExistence type="predicted"/>
<gene>
    <name evidence="1" type="ORF">EJO50_09520</name>
</gene>
<keyword evidence="2" id="KW-1185">Reference proteome</keyword>
<evidence type="ECO:0000313" key="1">
    <source>
        <dbReference type="EMBL" id="AZN36707.1"/>
    </source>
</evidence>
<name>A0A3S8ZT83_9NEIS</name>
<dbReference type="AlphaFoldDB" id="A0A3S8ZT83"/>
<evidence type="ECO:0000313" key="2">
    <source>
        <dbReference type="Proteomes" id="UP000282438"/>
    </source>
</evidence>
<protein>
    <submittedName>
        <fullName evidence="1">Uncharacterized protein</fullName>
    </submittedName>
</protein>
<dbReference type="RefSeq" id="WP_125973649.1">
    <property type="nucleotide sequence ID" value="NZ_CP034433.1"/>
</dbReference>
<organism evidence="1 2">
    <name type="scientific">Iodobacter ciconiae</name>
    <dbReference type="NCBI Taxonomy" id="2496266"/>
    <lineage>
        <taxon>Bacteria</taxon>
        <taxon>Pseudomonadati</taxon>
        <taxon>Pseudomonadota</taxon>
        <taxon>Betaproteobacteria</taxon>
        <taxon>Neisseriales</taxon>
        <taxon>Chitinibacteraceae</taxon>
        <taxon>Iodobacter</taxon>
    </lineage>
</organism>
<reference evidence="1 2" key="1">
    <citation type="submission" date="2018-12" db="EMBL/GenBank/DDBJ databases">
        <title>Complete genome sequence of Iodobacter sp. H11R3.</title>
        <authorList>
            <person name="Bae J.-W."/>
        </authorList>
    </citation>
    <scope>NUCLEOTIDE SEQUENCE [LARGE SCALE GENOMIC DNA]</scope>
    <source>
        <strain evidence="1 2">H11R3</strain>
    </source>
</reference>
<dbReference type="Proteomes" id="UP000282438">
    <property type="component" value="Chromosome"/>
</dbReference>
<dbReference type="EMBL" id="CP034433">
    <property type="protein sequence ID" value="AZN36707.1"/>
    <property type="molecule type" value="Genomic_DNA"/>
</dbReference>
<dbReference type="OrthoDB" id="9126166at2"/>